<accession>C5LFQ9</accession>
<gene>
    <name evidence="2" type="ORF">Pmar_PMAR014240</name>
</gene>
<evidence type="ECO:0000256" key="1">
    <source>
        <dbReference type="SAM" id="SignalP"/>
    </source>
</evidence>
<evidence type="ECO:0000313" key="2">
    <source>
        <dbReference type="EMBL" id="EER04433.1"/>
    </source>
</evidence>
<dbReference type="GeneID" id="9037178"/>
<dbReference type="EMBL" id="GG681596">
    <property type="protein sequence ID" value="EER04433.1"/>
    <property type="molecule type" value="Genomic_DNA"/>
</dbReference>
<dbReference type="AlphaFoldDB" id="C5LFQ9"/>
<dbReference type="InParanoid" id="C5LFQ9"/>
<keyword evidence="1" id="KW-0732">Signal</keyword>
<feature type="signal peptide" evidence="1">
    <location>
        <begin position="1"/>
        <end position="18"/>
    </location>
</feature>
<reference evidence="2 3" key="1">
    <citation type="submission" date="2008-07" db="EMBL/GenBank/DDBJ databases">
        <authorList>
            <person name="El-Sayed N."/>
            <person name="Caler E."/>
            <person name="Inman J."/>
            <person name="Amedeo P."/>
            <person name="Hass B."/>
            <person name="Wortman J."/>
        </authorList>
    </citation>
    <scope>NUCLEOTIDE SEQUENCE [LARGE SCALE GENOMIC DNA]</scope>
    <source>
        <strain evidence="3">ATCC 50983 / TXsc</strain>
    </source>
</reference>
<organism evidence="3">
    <name type="scientific">Perkinsus marinus (strain ATCC 50983 / TXsc)</name>
    <dbReference type="NCBI Taxonomy" id="423536"/>
    <lineage>
        <taxon>Eukaryota</taxon>
        <taxon>Sar</taxon>
        <taxon>Alveolata</taxon>
        <taxon>Perkinsozoa</taxon>
        <taxon>Perkinsea</taxon>
        <taxon>Perkinsida</taxon>
        <taxon>Perkinsidae</taxon>
        <taxon>Perkinsus</taxon>
    </lineage>
</organism>
<keyword evidence="3" id="KW-1185">Reference proteome</keyword>
<dbReference type="RefSeq" id="XP_002772617.1">
    <property type="nucleotide sequence ID" value="XM_002772571.1"/>
</dbReference>
<sequence length="141" mass="15188">MAGRIAFLHIFYFSVALADVKIQRANAISTADSVGVAEQRGGQYERPIGYCNVYDSHLVGCKCNTNGFLAFADEFGILYGVMCTTKCANATTCPKPPTKWAQCQPFPGCSIACNLDTDCPAGAKCKLIEKPSGKLCLFPPY</sequence>
<dbReference type="OMA" id="EDCTCAT"/>
<feature type="chain" id="PRO_5002955058" evidence="1">
    <location>
        <begin position="19"/>
        <end position="141"/>
    </location>
</feature>
<protein>
    <submittedName>
        <fullName evidence="2">Uncharacterized protein</fullName>
    </submittedName>
</protein>
<proteinExistence type="predicted"/>
<dbReference type="Proteomes" id="UP000007800">
    <property type="component" value="Unassembled WGS sequence"/>
</dbReference>
<name>C5LFQ9_PERM5</name>
<evidence type="ECO:0000313" key="3">
    <source>
        <dbReference type="Proteomes" id="UP000007800"/>
    </source>
</evidence>